<dbReference type="GO" id="GO:0004799">
    <property type="term" value="F:thymidylate synthase activity"/>
    <property type="evidence" value="ECO:0007669"/>
    <property type="project" value="TreeGrafter"/>
</dbReference>
<proteinExistence type="predicted"/>
<evidence type="ECO:0000313" key="5">
    <source>
        <dbReference type="EMBL" id="KKC38294.1"/>
    </source>
</evidence>
<dbReference type="AlphaFoldDB" id="A0A0F5QE53"/>
<dbReference type="GO" id="GO:0032259">
    <property type="term" value="P:methylation"/>
    <property type="evidence" value="ECO:0007669"/>
    <property type="project" value="UniProtKB-KW"/>
</dbReference>
<evidence type="ECO:0000313" key="6">
    <source>
        <dbReference type="Proteomes" id="UP000033411"/>
    </source>
</evidence>
<keyword evidence="1" id="KW-0489">Methyltransferase</keyword>
<dbReference type="PATRIC" id="fig|1293439.3.peg.1619"/>
<comment type="caution">
    <text evidence="5">The sequence shown here is derived from an EMBL/GenBank/DDBJ whole genome shotgun (WGS) entry which is preliminary data.</text>
</comment>
<dbReference type="SUPFAM" id="SSF55831">
    <property type="entry name" value="Thymidylate synthase/dCMP hydroxymethylase"/>
    <property type="match status" value="1"/>
</dbReference>
<dbReference type="Pfam" id="PF00303">
    <property type="entry name" value="Thymidylat_synt"/>
    <property type="match status" value="1"/>
</dbReference>
<keyword evidence="6" id="KW-1185">Reference proteome</keyword>
<keyword evidence="2" id="KW-0808">Transferase</keyword>
<feature type="domain" description="Thymidylate synthase/dCMP hydroxymethylase" evidence="4">
    <location>
        <begin position="49"/>
        <end position="220"/>
    </location>
</feature>
<reference evidence="5 6" key="1">
    <citation type="submission" date="2015-03" db="EMBL/GenBank/DDBJ databases">
        <authorList>
            <person name="Lepp D."/>
            <person name="Hassan Y.I."/>
            <person name="Li X.-Z."/>
            <person name="Zhou T."/>
        </authorList>
    </citation>
    <scope>NUCLEOTIDE SEQUENCE [LARGE SCALE GENOMIC DNA]</scope>
    <source>
        <strain evidence="5 6">E84</strain>
    </source>
</reference>
<dbReference type="EMBL" id="LANJ01000016">
    <property type="protein sequence ID" value="KKC38294.1"/>
    <property type="molecule type" value="Genomic_DNA"/>
</dbReference>
<organism evidence="5 6">
    <name type="scientific">Devosia epidermidihirudinis</name>
    <dbReference type="NCBI Taxonomy" id="1293439"/>
    <lineage>
        <taxon>Bacteria</taxon>
        <taxon>Pseudomonadati</taxon>
        <taxon>Pseudomonadota</taxon>
        <taxon>Alphaproteobacteria</taxon>
        <taxon>Hyphomicrobiales</taxon>
        <taxon>Devosiaceae</taxon>
        <taxon>Devosia</taxon>
    </lineage>
</organism>
<dbReference type="STRING" id="1293439.WH87_10185"/>
<dbReference type="GO" id="GO:0005829">
    <property type="term" value="C:cytosol"/>
    <property type="evidence" value="ECO:0007669"/>
    <property type="project" value="TreeGrafter"/>
</dbReference>
<evidence type="ECO:0000256" key="3">
    <source>
        <dbReference type="SAM" id="MobiDB-lite"/>
    </source>
</evidence>
<dbReference type="PANTHER" id="PTHR11548">
    <property type="entry name" value="THYMIDYLATE SYNTHASE 1"/>
    <property type="match status" value="1"/>
</dbReference>
<name>A0A0F5QE53_9HYPH</name>
<dbReference type="Gene3D" id="3.30.572.10">
    <property type="entry name" value="Thymidylate synthase/dCMP hydroxymethylase domain"/>
    <property type="match status" value="1"/>
</dbReference>
<protein>
    <recommendedName>
        <fullName evidence="4">Thymidylate synthase/dCMP hydroxymethylase domain-containing protein</fullName>
    </recommendedName>
</protein>
<evidence type="ECO:0000259" key="4">
    <source>
        <dbReference type="Pfam" id="PF00303"/>
    </source>
</evidence>
<evidence type="ECO:0000256" key="1">
    <source>
        <dbReference type="ARBA" id="ARBA00022603"/>
    </source>
</evidence>
<dbReference type="InterPro" id="IPR045097">
    <property type="entry name" value="Thymidate_synth/dCMP_Mease"/>
</dbReference>
<feature type="region of interest" description="Disordered" evidence="3">
    <location>
        <begin position="320"/>
        <end position="341"/>
    </location>
</feature>
<evidence type="ECO:0000256" key="2">
    <source>
        <dbReference type="ARBA" id="ARBA00022679"/>
    </source>
</evidence>
<sequence length="341" mass="38699">MRAVFARLLSRSRGNTKVNSRKGYSTEAFGALLELTDPRARLSRSKSRSRVFSALGECLWYLSGSNALEQIQYYIDGYHEFSDDKETLNGAYGARIFAADRGRVTEKYKDQWQRIIGTLREREGSRNAIIQIYANEDGEKKSKDIPCTCTLHFVIRKKLLHLHVHMRSNDVVLGFPHDIFAFTMMQEIAARELDVEVGSYQHSVASLHLYDDTDKLPSRTMARKFVDEGFHDIRPMPPMPKGDPWPAIAVVLDAERRLRAGELDYVPPAGLDPYWNDIIILLRFYAIGKFAPDRDTKPLLGQLSFPGFSLYILDKIAKKSSSGGTTLPLFPETETEDDAND</sequence>
<dbReference type="PANTHER" id="PTHR11548:SF9">
    <property type="entry name" value="THYMIDYLATE SYNTHASE"/>
    <property type="match status" value="1"/>
</dbReference>
<dbReference type="Proteomes" id="UP000033411">
    <property type="component" value="Unassembled WGS sequence"/>
</dbReference>
<gene>
    <name evidence="5" type="ORF">WH87_10185</name>
</gene>
<dbReference type="InterPro" id="IPR023451">
    <property type="entry name" value="Thymidate_synth/dCMP_Mease_dom"/>
</dbReference>
<dbReference type="CDD" id="cd00351">
    <property type="entry name" value="TS_Pyrimidine_HMase"/>
    <property type="match status" value="1"/>
</dbReference>
<dbReference type="GO" id="GO:0006231">
    <property type="term" value="P:dTMP biosynthetic process"/>
    <property type="evidence" value="ECO:0007669"/>
    <property type="project" value="TreeGrafter"/>
</dbReference>
<dbReference type="InterPro" id="IPR036926">
    <property type="entry name" value="Thymidate_synth/dCMP_Mease_sf"/>
</dbReference>
<accession>A0A0F5QE53</accession>